<accession>M2R2M1</accession>
<reference evidence="1 2" key="1">
    <citation type="journal article" date="2012" name="Proc. Natl. Acad. Sci. U.S.A.">
        <title>Comparative genomics of Ceriporiopsis subvermispora and Phanerochaete chrysosporium provide insight into selective ligninolysis.</title>
        <authorList>
            <person name="Fernandez-Fueyo E."/>
            <person name="Ruiz-Duenas F.J."/>
            <person name="Ferreira P."/>
            <person name="Floudas D."/>
            <person name="Hibbett D.S."/>
            <person name="Canessa P."/>
            <person name="Larrondo L.F."/>
            <person name="James T.Y."/>
            <person name="Seelenfreund D."/>
            <person name="Lobos S."/>
            <person name="Polanco R."/>
            <person name="Tello M."/>
            <person name="Honda Y."/>
            <person name="Watanabe T."/>
            <person name="Watanabe T."/>
            <person name="Ryu J.S."/>
            <person name="Kubicek C.P."/>
            <person name="Schmoll M."/>
            <person name="Gaskell J."/>
            <person name="Hammel K.E."/>
            <person name="St John F.J."/>
            <person name="Vanden Wymelenberg A."/>
            <person name="Sabat G."/>
            <person name="Splinter BonDurant S."/>
            <person name="Syed K."/>
            <person name="Yadav J.S."/>
            <person name="Doddapaneni H."/>
            <person name="Subramanian V."/>
            <person name="Lavin J.L."/>
            <person name="Oguiza J.A."/>
            <person name="Perez G."/>
            <person name="Pisabarro A.G."/>
            <person name="Ramirez L."/>
            <person name="Santoyo F."/>
            <person name="Master E."/>
            <person name="Coutinho P.M."/>
            <person name="Henrissat B."/>
            <person name="Lombard V."/>
            <person name="Magnuson J.K."/>
            <person name="Kuees U."/>
            <person name="Hori C."/>
            <person name="Igarashi K."/>
            <person name="Samejima M."/>
            <person name="Held B.W."/>
            <person name="Barry K.W."/>
            <person name="LaButti K.M."/>
            <person name="Lapidus A."/>
            <person name="Lindquist E.A."/>
            <person name="Lucas S.M."/>
            <person name="Riley R."/>
            <person name="Salamov A.A."/>
            <person name="Hoffmeister D."/>
            <person name="Schwenk D."/>
            <person name="Hadar Y."/>
            <person name="Yarden O."/>
            <person name="de Vries R.P."/>
            <person name="Wiebenga A."/>
            <person name="Stenlid J."/>
            <person name="Eastwood D."/>
            <person name="Grigoriev I.V."/>
            <person name="Berka R.M."/>
            <person name="Blanchette R.A."/>
            <person name="Kersten P."/>
            <person name="Martinez A.T."/>
            <person name="Vicuna R."/>
            <person name="Cullen D."/>
        </authorList>
    </citation>
    <scope>NUCLEOTIDE SEQUENCE [LARGE SCALE GENOMIC DNA]</scope>
    <source>
        <strain evidence="1 2">B</strain>
    </source>
</reference>
<dbReference type="OrthoDB" id="2802417at2759"/>
<protein>
    <recommendedName>
        <fullName evidence="3">Reverse transcriptase zinc-binding domain-containing protein</fullName>
    </recommendedName>
</protein>
<dbReference type="AlphaFoldDB" id="M2R2M1"/>
<name>M2R2M1_CERS8</name>
<organism evidence="1 2">
    <name type="scientific">Ceriporiopsis subvermispora (strain B)</name>
    <name type="common">White-rot fungus</name>
    <name type="synonym">Gelatoporia subvermispora</name>
    <dbReference type="NCBI Taxonomy" id="914234"/>
    <lineage>
        <taxon>Eukaryota</taxon>
        <taxon>Fungi</taxon>
        <taxon>Dikarya</taxon>
        <taxon>Basidiomycota</taxon>
        <taxon>Agaricomycotina</taxon>
        <taxon>Agaricomycetes</taxon>
        <taxon>Polyporales</taxon>
        <taxon>Gelatoporiaceae</taxon>
        <taxon>Gelatoporia</taxon>
    </lineage>
</organism>
<evidence type="ECO:0000313" key="1">
    <source>
        <dbReference type="EMBL" id="EMD32472.1"/>
    </source>
</evidence>
<evidence type="ECO:0000313" key="2">
    <source>
        <dbReference type="Proteomes" id="UP000016930"/>
    </source>
</evidence>
<dbReference type="STRING" id="914234.M2R2M1"/>
<gene>
    <name evidence="1" type="ORF">CERSUDRAFT_23064</name>
</gene>
<proteinExistence type="predicted"/>
<keyword evidence="2" id="KW-1185">Reference proteome</keyword>
<feature type="non-terminal residue" evidence="1">
    <location>
        <position position="1"/>
    </location>
</feature>
<dbReference type="EMBL" id="KB445811">
    <property type="protein sequence ID" value="EMD32472.1"/>
    <property type="molecule type" value="Genomic_DNA"/>
</dbReference>
<sequence length="309" mass="34319">GVPDALPFRVAVYHLRRRSAPTSIRLEDPKTGSAGTTGACLLASIGASRPLTYTIPASIPHAFNISGAQLSFTTQALAYRGALASHTPNPRRETLINLDIVRHRIRDCTGLTLSNADIWAGCRDNAISRNISDFLWKGLHNAHRCGAYWKRIAHFEHRADCTTCDVPESLEHILTECTTSGQAAVWQMARTVWLKKHHEWSTPGLGDILGCGSMVIKDATGKPKPGRTRLWKILVSESAFLIWKTRNRQLFDASPCPRASLPTLLHSSWTRAVDNRLAIDQVLTKSSFKHRKLTRTLVLETWSGILESD</sequence>
<feature type="non-terminal residue" evidence="1">
    <location>
        <position position="309"/>
    </location>
</feature>
<dbReference type="Proteomes" id="UP000016930">
    <property type="component" value="Unassembled WGS sequence"/>
</dbReference>
<evidence type="ECO:0008006" key="3">
    <source>
        <dbReference type="Google" id="ProtNLM"/>
    </source>
</evidence>
<dbReference type="HOGENOM" id="CLU_044484_3_1_1"/>